<evidence type="ECO:0000256" key="2">
    <source>
        <dbReference type="ARBA" id="ARBA00022801"/>
    </source>
</evidence>
<proteinExistence type="predicted"/>
<accession>F5YQD6</accession>
<dbReference type="Gene3D" id="3.40.50.200">
    <property type="entry name" value="Peptidase S8/S53 domain"/>
    <property type="match status" value="1"/>
</dbReference>
<keyword evidence="2" id="KW-0378">Hydrolase</keyword>
<keyword evidence="3" id="KW-0720">Serine protease</keyword>
<reference evidence="5 6" key="2">
    <citation type="journal article" date="2011" name="ISME J.">
        <title>RNA-seq reveals cooperative metabolic interactions between two termite-gut spirochete species in co-culture.</title>
        <authorList>
            <person name="Rosenthal A.Z."/>
            <person name="Matson E.G."/>
            <person name="Eldar A."/>
            <person name="Leadbetter J.R."/>
        </authorList>
    </citation>
    <scope>NUCLEOTIDE SEQUENCE [LARGE SCALE GENOMIC DNA]</scope>
    <source>
        <strain evidence="6">ATCC BAA-887 / DSM 12427 / ZAS-2</strain>
    </source>
</reference>
<dbReference type="SUPFAM" id="SSF52743">
    <property type="entry name" value="Subtilisin-like"/>
    <property type="match status" value="1"/>
</dbReference>
<evidence type="ECO:0000256" key="3">
    <source>
        <dbReference type="ARBA" id="ARBA00022825"/>
    </source>
</evidence>
<dbReference type="InterPro" id="IPR015500">
    <property type="entry name" value="Peptidase_S8_subtilisin-rel"/>
</dbReference>
<dbReference type="GO" id="GO:0006508">
    <property type="term" value="P:proteolysis"/>
    <property type="evidence" value="ECO:0007669"/>
    <property type="project" value="UniProtKB-KW"/>
</dbReference>
<evidence type="ECO:0000313" key="6">
    <source>
        <dbReference type="Proteomes" id="UP000009223"/>
    </source>
</evidence>
<dbReference type="CDD" id="cd04847">
    <property type="entry name" value="Peptidases_S8_Subtilisin_like_2"/>
    <property type="match status" value="1"/>
</dbReference>
<keyword evidence="1" id="KW-0645">Protease</keyword>
<dbReference type="InterPro" id="IPR036852">
    <property type="entry name" value="Peptidase_S8/S53_dom_sf"/>
</dbReference>
<dbReference type="eggNOG" id="COG1404">
    <property type="taxonomic scope" value="Bacteria"/>
</dbReference>
<dbReference type="RefSeq" id="WP_015706624.1">
    <property type="nucleotide sequence ID" value="NC_015578.1"/>
</dbReference>
<dbReference type="STRING" id="545694.TREPR_3698"/>
<reference evidence="6" key="1">
    <citation type="submission" date="2009-12" db="EMBL/GenBank/DDBJ databases">
        <title>Complete sequence of Treponema primitia strain ZAS-2.</title>
        <authorList>
            <person name="Tetu S.G."/>
            <person name="Matson E."/>
            <person name="Ren Q."/>
            <person name="Seshadri R."/>
            <person name="Elbourne L."/>
            <person name="Hassan K.A."/>
            <person name="Durkin A."/>
            <person name="Radune D."/>
            <person name="Mohamoud Y."/>
            <person name="Shay R."/>
            <person name="Jin S."/>
            <person name="Zhang X."/>
            <person name="Lucey K."/>
            <person name="Ballor N.R."/>
            <person name="Ottesen E."/>
            <person name="Rosenthal R."/>
            <person name="Allen A."/>
            <person name="Leadbetter J.R."/>
            <person name="Paulsen I.T."/>
        </authorList>
    </citation>
    <scope>NUCLEOTIDE SEQUENCE [LARGE SCALE GENOMIC DNA]</scope>
    <source>
        <strain evidence="6">ATCC BAA-887 / DSM 12427 / ZAS-2</strain>
    </source>
</reference>
<gene>
    <name evidence="5" type="ordered locus">TREPR_3698</name>
</gene>
<dbReference type="PRINTS" id="PR00723">
    <property type="entry name" value="SUBTILISIN"/>
</dbReference>
<dbReference type="EMBL" id="CP001843">
    <property type="protein sequence ID" value="AEF85599.1"/>
    <property type="molecule type" value="Genomic_DNA"/>
</dbReference>
<keyword evidence="6" id="KW-1185">Reference proteome</keyword>
<dbReference type="HOGENOM" id="CLU_017730_1_0_12"/>
<sequence>MIKSLDTIAEIRRFEEPNNFFEKLSPGEQKEFANELFSRLQYDFTNVSICLLDTGLNNGHPLLSGSCEDDCLQSVNAAWQTSDHDGHGTEMAGVALFHNLKEKLLSKEKIVIHHRLESVKILPPPPGANDPQLYGDITKQAISLAEIARPNNVRTLCMAITEDDKYSITDGTPSSWSGSIDTIISGADDDTKRLFFISAGNVDFSDMKAGYPDANLISPVQSPGQAWNAITVGAFSNDITILDENLKSYHAVANSGELSPYSSTSKIWASKWPIKPEILCDGGNVATDGSAYMDCSDLSLLTTSHQHLKHPFSTICATSSATAQASWIAAQIMSEYPGIWPETVRALIVHSADWTSEMKRLFIAGKDKKGYGRRDLLRTCGYGIPNLERAIQCISNRVNLVIEGEIQPFAKNKKMKEMHLHTLPWASDILRSIGETPALLKITLSYFVEPGPGEIGWRDKYRYPSCQLRFDVKNINETKKDFLKRIDVKMREDNDRGSGYSGSTEWFLGPQNRDVGSIHSDFKKVNAVDLCDANFVAVYSVIGWWRERTNLKLYDKKVRYSLIVSISTPETDVDLYTPIITQIQQPVSIPV</sequence>
<feature type="domain" description="Peptidase S8/S53" evidence="4">
    <location>
        <begin position="46"/>
        <end position="383"/>
    </location>
</feature>
<name>F5YQD6_TREPZ</name>
<dbReference type="KEGG" id="tpi:TREPR_3698"/>
<dbReference type="InterPro" id="IPR000209">
    <property type="entry name" value="Peptidase_S8/S53_dom"/>
</dbReference>
<dbReference type="GO" id="GO:0004252">
    <property type="term" value="F:serine-type endopeptidase activity"/>
    <property type="evidence" value="ECO:0007669"/>
    <property type="project" value="InterPro"/>
</dbReference>
<protein>
    <submittedName>
        <fullName evidence="5">Y4bN protein</fullName>
    </submittedName>
</protein>
<dbReference type="AlphaFoldDB" id="F5YQD6"/>
<dbReference type="InterPro" id="IPR034074">
    <property type="entry name" value="Y4bN_pept_dom"/>
</dbReference>
<dbReference type="Proteomes" id="UP000009223">
    <property type="component" value="Chromosome"/>
</dbReference>
<organism evidence="5 6">
    <name type="scientific">Treponema primitia (strain ATCC BAA-887 / DSM 12427 / ZAS-2)</name>
    <dbReference type="NCBI Taxonomy" id="545694"/>
    <lineage>
        <taxon>Bacteria</taxon>
        <taxon>Pseudomonadati</taxon>
        <taxon>Spirochaetota</taxon>
        <taxon>Spirochaetia</taxon>
        <taxon>Spirochaetales</taxon>
        <taxon>Treponemataceae</taxon>
        <taxon>Treponema</taxon>
    </lineage>
</organism>
<evidence type="ECO:0000256" key="1">
    <source>
        <dbReference type="ARBA" id="ARBA00022670"/>
    </source>
</evidence>
<dbReference type="Pfam" id="PF00082">
    <property type="entry name" value="Peptidase_S8"/>
    <property type="match status" value="1"/>
</dbReference>
<evidence type="ECO:0000313" key="5">
    <source>
        <dbReference type="EMBL" id="AEF85599.1"/>
    </source>
</evidence>
<evidence type="ECO:0000259" key="4">
    <source>
        <dbReference type="Pfam" id="PF00082"/>
    </source>
</evidence>